<dbReference type="InterPro" id="IPR001088">
    <property type="entry name" value="Glyco_hydro_4"/>
</dbReference>
<accession>A0AAU7W444</accession>
<evidence type="ECO:0000256" key="6">
    <source>
        <dbReference type="ARBA" id="ARBA00023295"/>
    </source>
</evidence>
<dbReference type="SUPFAM" id="SSF56327">
    <property type="entry name" value="LDH C-terminal domain-like"/>
    <property type="match status" value="1"/>
</dbReference>
<evidence type="ECO:0000313" key="12">
    <source>
        <dbReference type="EMBL" id="XBX81425.1"/>
    </source>
</evidence>
<keyword evidence="5 8" id="KW-0464">Manganese</keyword>
<sequence>MKLAIVGGGSTYTPELIDGFARLREQLPLEEIHLVDPDERRLALVAGMSERMLRHAAHPARVVGTTDLVAGVADADAVLVQLRVGGQDARHADETWPHEAGCIGQETTGPGGLAKALRTVPVVLRIADVVRRHAKPDAWIVDFTNPVGIVTRALLEHGHRAVGLCNVAIGFQRRFAAMLGVGHDEVRLGHVGLNHLTWERSVSVDGRDALPSLLADRLGDLAGEVHLAPELLAQLGVVPSYYLRYYYAHDEVLAEQLREPTRAEAVRAIERELLELYADPAQHDKPAALEGRGGAFYSEAAIELLAAMHRGADAPRVVNLRNDGLLPFLPDDHVVEVPARYRDDRFEAEPVEPLPADIAGLIAGVAGYERLALDAAVHGGRDRVLRAMRAHPLVLQHERAERLTDLLLAENARFLEWA</sequence>
<feature type="binding site" evidence="7">
    <location>
        <position position="145"/>
    </location>
    <ligand>
        <name>substrate</name>
    </ligand>
</feature>
<evidence type="ECO:0000256" key="1">
    <source>
        <dbReference type="ARBA" id="ARBA00010141"/>
    </source>
</evidence>
<evidence type="ECO:0000256" key="10">
    <source>
        <dbReference type="RuleBase" id="RU361152"/>
    </source>
</evidence>
<keyword evidence="8" id="KW-0170">Cobalt</keyword>
<evidence type="ECO:0000256" key="9">
    <source>
        <dbReference type="PIRSR" id="PIRSR601088-4"/>
    </source>
</evidence>
<protein>
    <submittedName>
        <fullName evidence="12">6-phospho-beta-glucosidase</fullName>
    </submittedName>
</protein>
<evidence type="ECO:0000256" key="5">
    <source>
        <dbReference type="ARBA" id="ARBA00023211"/>
    </source>
</evidence>
<keyword evidence="2 8" id="KW-0479">Metal-binding</keyword>
<reference evidence="12" key="1">
    <citation type="submission" date="2024-05" db="EMBL/GenBank/DDBJ databases">
        <authorList>
            <person name="Yu L."/>
        </authorList>
    </citation>
    <scope>NUCLEOTIDE SEQUENCE</scope>
    <source>
        <strain evidence="12">G08B096</strain>
    </source>
</reference>
<dbReference type="PRINTS" id="PR00732">
    <property type="entry name" value="GLHYDRLASE4"/>
</dbReference>
<dbReference type="Gene3D" id="3.90.110.10">
    <property type="entry name" value="Lactate dehydrogenase/glycoside hydrolase, family 4, C-terminal"/>
    <property type="match status" value="1"/>
</dbReference>
<dbReference type="GO" id="GO:0004553">
    <property type="term" value="F:hydrolase activity, hydrolyzing O-glycosyl compounds"/>
    <property type="evidence" value="ECO:0007669"/>
    <property type="project" value="InterPro"/>
</dbReference>
<comment type="cofactor">
    <cofactor evidence="10">
        <name>NAD(+)</name>
        <dbReference type="ChEBI" id="CHEBI:57540"/>
    </cofactor>
    <text evidence="10">Binds 1 NAD(+) per subunit.</text>
</comment>
<keyword evidence="4 10" id="KW-0520">NAD</keyword>
<name>A0AAU7W444_9MICO</name>
<evidence type="ECO:0000256" key="3">
    <source>
        <dbReference type="ARBA" id="ARBA00022801"/>
    </source>
</evidence>
<dbReference type="PANTHER" id="PTHR32092:SF5">
    <property type="entry name" value="6-PHOSPHO-BETA-GLUCOSIDASE"/>
    <property type="match status" value="1"/>
</dbReference>
<dbReference type="InterPro" id="IPR036291">
    <property type="entry name" value="NAD(P)-bd_dom_sf"/>
</dbReference>
<evidence type="ECO:0000259" key="11">
    <source>
        <dbReference type="Pfam" id="PF11975"/>
    </source>
</evidence>
<dbReference type="GO" id="GO:0005975">
    <property type="term" value="P:carbohydrate metabolic process"/>
    <property type="evidence" value="ECO:0007669"/>
    <property type="project" value="InterPro"/>
</dbReference>
<feature type="binding site" evidence="7">
    <location>
        <position position="90"/>
    </location>
    <ligand>
        <name>substrate</name>
    </ligand>
</feature>
<dbReference type="InterPro" id="IPR015955">
    <property type="entry name" value="Lactate_DH/Glyco_Ohase_4_C"/>
</dbReference>
<organism evidence="12">
    <name type="scientific">Agromyces sp. G08B096</name>
    <dbReference type="NCBI Taxonomy" id="3156399"/>
    <lineage>
        <taxon>Bacteria</taxon>
        <taxon>Bacillati</taxon>
        <taxon>Actinomycetota</taxon>
        <taxon>Actinomycetes</taxon>
        <taxon>Micrococcales</taxon>
        <taxon>Microbacteriaceae</taxon>
        <taxon>Agromyces</taxon>
    </lineage>
</organism>
<keyword evidence="3 10" id="KW-0378">Hydrolase</keyword>
<proteinExistence type="inferred from homology"/>
<dbReference type="SUPFAM" id="SSF51735">
    <property type="entry name" value="NAD(P)-binding Rossmann-fold domains"/>
    <property type="match status" value="1"/>
</dbReference>
<keyword evidence="8" id="KW-0408">Iron</keyword>
<feature type="binding site" evidence="8">
    <location>
        <position position="195"/>
    </location>
    <ligand>
        <name>Mn(2+)</name>
        <dbReference type="ChEBI" id="CHEBI:29035"/>
    </ligand>
</feature>
<dbReference type="Gene3D" id="3.40.50.720">
    <property type="entry name" value="NAD(P)-binding Rossmann-like Domain"/>
    <property type="match status" value="1"/>
</dbReference>
<dbReference type="InterPro" id="IPR022616">
    <property type="entry name" value="Glyco_hydro_4_C"/>
</dbReference>
<dbReference type="Pfam" id="PF11975">
    <property type="entry name" value="Glyco_hydro_4C"/>
    <property type="match status" value="1"/>
</dbReference>
<dbReference type="PANTHER" id="PTHR32092">
    <property type="entry name" value="6-PHOSPHO-BETA-GLUCOSIDASE-RELATED"/>
    <property type="match status" value="1"/>
</dbReference>
<feature type="site" description="Increases basicity of active site Tyr" evidence="9">
    <location>
        <position position="106"/>
    </location>
</feature>
<dbReference type="EMBL" id="CP158374">
    <property type="protein sequence ID" value="XBX81425.1"/>
    <property type="molecule type" value="Genomic_DNA"/>
</dbReference>
<dbReference type="RefSeq" id="WP_350347447.1">
    <property type="nucleotide sequence ID" value="NZ_CP158374.1"/>
</dbReference>
<dbReference type="Pfam" id="PF02056">
    <property type="entry name" value="Glyco_hydro_4"/>
    <property type="match status" value="1"/>
</dbReference>
<evidence type="ECO:0000256" key="2">
    <source>
        <dbReference type="ARBA" id="ARBA00022723"/>
    </source>
</evidence>
<keyword evidence="8" id="KW-0533">Nickel</keyword>
<dbReference type="GO" id="GO:0046872">
    <property type="term" value="F:metal ion binding"/>
    <property type="evidence" value="ECO:0007669"/>
    <property type="project" value="UniProtKB-KW"/>
</dbReference>
<evidence type="ECO:0000256" key="8">
    <source>
        <dbReference type="PIRSR" id="PIRSR601088-3"/>
    </source>
</evidence>
<dbReference type="AlphaFoldDB" id="A0AAU7W444"/>
<feature type="binding site" evidence="8">
    <location>
        <position position="165"/>
    </location>
    <ligand>
        <name>Mn(2+)</name>
        <dbReference type="ChEBI" id="CHEBI:29035"/>
    </ligand>
</feature>
<evidence type="ECO:0000256" key="4">
    <source>
        <dbReference type="ARBA" id="ARBA00023027"/>
    </source>
</evidence>
<feature type="domain" description="Glycosyl hydrolase family 4 C-terminal" evidence="11">
    <location>
        <begin position="191"/>
        <end position="394"/>
    </location>
</feature>
<gene>
    <name evidence="12" type="ORF">ABIQ69_12495</name>
</gene>
<evidence type="ECO:0000256" key="7">
    <source>
        <dbReference type="PIRSR" id="PIRSR601088-2"/>
    </source>
</evidence>
<comment type="similarity">
    <text evidence="1 10">Belongs to the glycosyl hydrolase 4 family.</text>
</comment>
<keyword evidence="6 10" id="KW-0326">Glycosidase</keyword>
<dbReference type="GO" id="GO:0016616">
    <property type="term" value="F:oxidoreductase activity, acting on the CH-OH group of donors, NAD or NADP as acceptor"/>
    <property type="evidence" value="ECO:0007669"/>
    <property type="project" value="InterPro"/>
</dbReference>